<keyword evidence="3 6" id="KW-0812">Transmembrane</keyword>
<keyword evidence="2" id="KW-0813">Transport</keyword>
<keyword evidence="5 6" id="KW-0472">Membrane</keyword>
<name>A0A7W7CUM4_9ACTN</name>
<dbReference type="GO" id="GO:0005384">
    <property type="term" value="F:manganese ion transmembrane transporter activity"/>
    <property type="evidence" value="ECO:0007669"/>
    <property type="project" value="TreeGrafter"/>
</dbReference>
<gene>
    <name evidence="7" type="ORF">BKA14_003888</name>
</gene>
<sequence length="411" mass="42788">MVVLDVTAPLRKRVARVAPWFGPAFVAAIAYADPGNFATNFTGGATFGYQLVWVLVAANLMAMLIQSLSAKLGLVTGRNLPELCRDRLPRRVTAGLWVQAELVAMATDLAEIIGGALALYLLFGIPLPIGGLITCAVAVALLALHSRGARRFETAITGLLAVIMIGFVYTGIRSGTNAGALASGMVPSFSGVDSMILAAGILGATVMPHVIYLHSALTTSRTTADPVRLATALRWQRADTLLALGAAGLVNLAMLVIAAQLFHGSGLPGTDTIEGIHHGLGVTLDQGAAIAFAVALLASGFASSSVGTYAGQVVMQGFIGRSIPLTLRRLLTMAPAMIILVLGVDPTVALVWSQVLLSFGVPFALIPLIWLTRRRDVLGDHVNHPLTTAVGAAVAVLVIALNAFLLTQILI</sequence>
<keyword evidence="8" id="KW-1185">Reference proteome</keyword>
<dbReference type="NCBIfam" id="NF037982">
    <property type="entry name" value="Nramp_1"/>
    <property type="match status" value="1"/>
</dbReference>
<dbReference type="GO" id="GO:0015086">
    <property type="term" value="F:cadmium ion transmembrane transporter activity"/>
    <property type="evidence" value="ECO:0007669"/>
    <property type="project" value="TreeGrafter"/>
</dbReference>
<evidence type="ECO:0000256" key="3">
    <source>
        <dbReference type="ARBA" id="ARBA00022692"/>
    </source>
</evidence>
<dbReference type="InterPro" id="IPR001046">
    <property type="entry name" value="NRAMP_fam"/>
</dbReference>
<dbReference type="PRINTS" id="PR00447">
    <property type="entry name" value="NATRESASSCMP"/>
</dbReference>
<evidence type="ECO:0000256" key="2">
    <source>
        <dbReference type="ARBA" id="ARBA00022448"/>
    </source>
</evidence>
<dbReference type="GO" id="GO:0034755">
    <property type="term" value="P:iron ion transmembrane transport"/>
    <property type="evidence" value="ECO:0007669"/>
    <property type="project" value="TreeGrafter"/>
</dbReference>
<feature type="transmembrane region" description="Helical" evidence="6">
    <location>
        <begin position="326"/>
        <end position="344"/>
    </location>
</feature>
<comment type="subcellular location">
    <subcellularLocation>
        <location evidence="1">Membrane</location>
        <topology evidence="1">Multi-pass membrane protein</topology>
    </subcellularLocation>
</comment>
<feature type="transmembrane region" description="Helical" evidence="6">
    <location>
        <begin position="192"/>
        <end position="213"/>
    </location>
</feature>
<organism evidence="7 8">
    <name type="scientific">Paractinoplanes abujensis</name>
    <dbReference type="NCBI Taxonomy" id="882441"/>
    <lineage>
        <taxon>Bacteria</taxon>
        <taxon>Bacillati</taxon>
        <taxon>Actinomycetota</taxon>
        <taxon>Actinomycetes</taxon>
        <taxon>Micromonosporales</taxon>
        <taxon>Micromonosporaceae</taxon>
        <taxon>Paractinoplanes</taxon>
    </lineage>
</organism>
<comment type="caution">
    <text evidence="7">The sequence shown here is derived from an EMBL/GenBank/DDBJ whole genome shotgun (WGS) entry which is preliminary data.</text>
</comment>
<dbReference type="PANTHER" id="PTHR11706:SF33">
    <property type="entry name" value="NATURAL RESISTANCE-ASSOCIATED MACROPHAGE PROTEIN 2"/>
    <property type="match status" value="1"/>
</dbReference>
<protein>
    <submittedName>
        <fullName evidence="7">Manganese transport protein</fullName>
    </submittedName>
</protein>
<proteinExistence type="predicted"/>
<evidence type="ECO:0000256" key="1">
    <source>
        <dbReference type="ARBA" id="ARBA00004141"/>
    </source>
</evidence>
<feature type="transmembrane region" description="Helical" evidence="6">
    <location>
        <begin position="350"/>
        <end position="372"/>
    </location>
</feature>
<evidence type="ECO:0000256" key="5">
    <source>
        <dbReference type="ARBA" id="ARBA00023136"/>
    </source>
</evidence>
<dbReference type="EMBL" id="JACHMF010000001">
    <property type="protein sequence ID" value="MBB4693740.1"/>
    <property type="molecule type" value="Genomic_DNA"/>
</dbReference>
<feature type="transmembrane region" description="Helical" evidence="6">
    <location>
        <begin position="14"/>
        <end position="32"/>
    </location>
</feature>
<feature type="transmembrane region" description="Helical" evidence="6">
    <location>
        <begin position="241"/>
        <end position="262"/>
    </location>
</feature>
<accession>A0A7W7CUM4</accession>
<dbReference type="Pfam" id="PF01566">
    <property type="entry name" value="Nramp"/>
    <property type="match status" value="1"/>
</dbReference>
<dbReference type="NCBIfam" id="TIGR01197">
    <property type="entry name" value="nramp"/>
    <property type="match status" value="1"/>
</dbReference>
<feature type="transmembrane region" description="Helical" evidence="6">
    <location>
        <begin position="52"/>
        <end position="74"/>
    </location>
</feature>
<feature type="transmembrane region" description="Helical" evidence="6">
    <location>
        <begin position="119"/>
        <end position="143"/>
    </location>
</feature>
<reference evidence="7 8" key="1">
    <citation type="submission" date="2020-08" db="EMBL/GenBank/DDBJ databases">
        <title>Sequencing the genomes of 1000 actinobacteria strains.</title>
        <authorList>
            <person name="Klenk H.-P."/>
        </authorList>
    </citation>
    <scope>NUCLEOTIDE SEQUENCE [LARGE SCALE GENOMIC DNA]</scope>
    <source>
        <strain evidence="7 8">DSM 45518</strain>
    </source>
</reference>
<feature type="transmembrane region" description="Helical" evidence="6">
    <location>
        <begin position="94"/>
        <end position="113"/>
    </location>
</feature>
<evidence type="ECO:0000313" key="8">
    <source>
        <dbReference type="Proteomes" id="UP000542742"/>
    </source>
</evidence>
<feature type="transmembrane region" description="Helical" evidence="6">
    <location>
        <begin position="289"/>
        <end position="314"/>
    </location>
</feature>
<dbReference type="RefSeq" id="WP_184952323.1">
    <property type="nucleotide sequence ID" value="NZ_BOMC01000054.1"/>
</dbReference>
<evidence type="ECO:0000313" key="7">
    <source>
        <dbReference type="EMBL" id="MBB4693740.1"/>
    </source>
</evidence>
<evidence type="ECO:0000256" key="6">
    <source>
        <dbReference type="SAM" id="Phobius"/>
    </source>
</evidence>
<evidence type="ECO:0000256" key="4">
    <source>
        <dbReference type="ARBA" id="ARBA00022989"/>
    </source>
</evidence>
<keyword evidence="4 6" id="KW-1133">Transmembrane helix</keyword>
<dbReference type="Proteomes" id="UP000542742">
    <property type="component" value="Unassembled WGS sequence"/>
</dbReference>
<dbReference type="AlphaFoldDB" id="A0A7W7CUM4"/>
<dbReference type="PANTHER" id="PTHR11706">
    <property type="entry name" value="SOLUTE CARRIER PROTEIN FAMILY 11 MEMBER"/>
    <property type="match status" value="1"/>
</dbReference>
<dbReference type="NCBIfam" id="NF001923">
    <property type="entry name" value="PRK00701.1"/>
    <property type="match status" value="1"/>
</dbReference>
<dbReference type="GO" id="GO:0005886">
    <property type="term" value="C:plasma membrane"/>
    <property type="evidence" value="ECO:0007669"/>
    <property type="project" value="TreeGrafter"/>
</dbReference>
<feature type="transmembrane region" description="Helical" evidence="6">
    <location>
        <begin position="155"/>
        <end position="172"/>
    </location>
</feature>
<feature type="transmembrane region" description="Helical" evidence="6">
    <location>
        <begin position="384"/>
        <end position="405"/>
    </location>
</feature>